<evidence type="ECO:0000313" key="2">
    <source>
        <dbReference type="Proteomes" id="UP001642360"/>
    </source>
</evidence>
<proteinExistence type="predicted"/>
<dbReference type="EMBL" id="CAUOFW020008835">
    <property type="protein sequence ID" value="CAK9184043.1"/>
    <property type="molecule type" value="Genomic_DNA"/>
</dbReference>
<organism evidence="1 2">
    <name type="scientific">Ilex paraguariensis</name>
    <name type="common">yerba mate</name>
    <dbReference type="NCBI Taxonomy" id="185542"/>
    <lineage>
        <taxon>Eukaryota</taxon>
        <taxon>Viridiplantae</taxon>
        <taxon>Streptophyta</taxon>
        <taxon>Embryophyta</taxon>
        <taxon>Tracheophyta</taxon>
        <taxon>Spermatophyta</taxon>
        <taxon>Magnoliopsida</taxon>
        <taxon>eudicotyledons</taxon>
        <taxon>Gunneridae</taxon>
        <taxon>Pentapetalae</taxon>
        <taxon>asterids</taxon>
        <taxon>campanulids</taxon>
        <taxon>Aquifoliales</taxon>
        <taxon>Aquifoliaceae</taxon>
        <taxon>Ilex</taxon>
    </lineage>
</organism>
<feature type="non-terminal residue" evidence="1">
    <location>
        <position position="1"/>
    </location>
</feature>
<gene>
    <name evidence="1" type="ORF">ILEXP_LOCUS54340</name>
</gene>
<dbReference type="Proteomes" id="UP001642360">
    <property type="component" value="Unassembled WGS sequence"/>
</dbReference>
<dbReference type="AlphaFoldDB" id="A0ABC8USL8"/>
<accession>A0ABC8USL8</accession>
<comment type="caution">
    <text evidence="1">The sequence shown here is derived from an EMBL/GenBank/DDBJ whole genome shotgun (WGS) entry which is preliminary data.</text>
</comment>
<keyword evidence="2" id="KW-1185">Reference proteome</keyword>
<sequence>VNCIGTGGKSAMGKLLREVSKSRWSPKEEALGEARSKGQTTSAMVAIMEATPSEALLVPSLGVPMGEMLGEASSCWRRIRSEHGLGEQPGAHDSLGVLPGCGQKAVGWANHVAGEQERVLGTFLGGGFCSLG</sequence>
<name>A0ABC8USL8_9AQUA</name>
<evidence type="ECO:0000313" key="1">
    <source>
        <dbReference type="EMBL" id="CAK9184043.1"/>
    </source>
</evidence>
<protein>
    <submittedName>
        <fullName evidence="1">Uncharacterized protein</fullName>
    </submittedName>
</protein>
<reference evidence="1 2" key="1">
    <citation type="submission" date="2024-02" db="EMBL/GenBank/DDBJ databases">
        <authorList>
            <person name="Vignale AGUSTIN F."/>
            <person name="Sosa J E."/>
            <person name="Modenutti C."/>
        </authorList>
    </citation>
    <scope>NUCLEOTIDE SEQUENCE [LARGE SCALE GENOMIC DNA]</scope>
</reference>